<reference evidence="3" key="1">
    <citation type="submission" date="2017-01" db="EMBL/GenBank/DDBJ databases">
        <authorList>
            <person name="Varghese N."/>
            <person name="Submissions S."/>
        </authorList>
    </citation>
    <scope>NUCLEOTIDE SEQUENCE [LARGE SCALE GENOMIC DNA]</scope>
    <source>
        <strain evidence="3">ATCC 12950</strain>
    </source>
</reference>
<dbReference type="Proteomes" id="UP000186096">
    <property type="component" value="Unassembled WGS sequence"/>
</dbReference>
<name>A0A1N6T352_9ACTN</name>
<accession>A0A1N6T352</accession>
<keyword evidence="3" id="KW-1185">Reference proteome</keyword>
<organism evidence="2 3">
    <name type="scientific">Microbispora rosea</name>
    <dbReference type="NCBI Taxonomy" id="58117"/>
    <lineage>
        <taxon>Bacteria</taxon>
        <taxon>Bacillati</taxon>
        <taxon>Actinomycetota</taxon>
        <taxon>Actinomycetes</taxon>
        <taxon>Streptosporangiales</taxon>
        <taxon>Streptosporangiaceae</taxon>
        <taxon>Microbispora</taxon>
    </lineage>
</organism>
<evidence type="ECO:0000256" key="1">
    <source>
        <dbReference type="SAM" id="MobiDB-lite"/>
    </source>
</evidence>
<dbReference type="STRING" id="58117.SAMN05421833_102205"/>
<dbReference type="AlphaFoldDB" id="A0A1N6T352"/>
<feature type="region of interest" description="Disordered" evidence="1">
    <location>
        <begin position="158"/>
        <end position="182"/>
    </location>
</feature>
<evidence type="ECO:0000313" key="2">
    <source>
        <dbReference type="EMBL" id="SIQ47760.1"/>
    </source>
</evidence>
<protein>
    <recommendedName>
        <fullName evidence="4">Transposase</fullName>
    </recommendedName>
</protein>
<evidence type="ECO:0000313" key="3">
    <source>
        <dbReference type="Proteomes" id="UP000186096"/>
    </source>
</evidence>
<dbReference type="EMBL" id="FTNI01000002">
    <property type="protein sequence ID" value="SIQ47760.1"/>
    <property type="molecule type" value="Genomic_DNA"/>
</dbReference>
<evidence type="ECO:0008006" key="4">
    <source>
        <dbReference type="Google" id="ProtNLM"/>
    </source>
</evidence>
<proteinExistence type="predicted"/>
<sequence>MTVVKDAAGRYFASFVVETSDVPLPESAAEVGIDLGLSHFAVTSDGRKVDNPRFLLLVRPDACPCGSPLPAVQVQGRAAELLEFPAGGDRHVRISPMAFGTLLDRVPGIAQFQVVQRAPATLRVRLQQADGADPDHVWRSVREEISRLLAEHKAEHVALERAEEPPEQSASGKFRRIIPLAR</sequence>
<gene>
    <name evidence="2" type="ORF">SAMN05421833_102205</name>
</gene>